<proteinExistence type="predicted"/>
<dbReference type="RefSeq" id="WP_009530504.1">
    <property type="nucleotide sequence ID" value="NZ_ALNK01000013.1"/>
</dbReference>
<feature type="transmembrane region" description="Helical" evidence="1">
    <location>
        <begin position="477"/>
        <end position="501"/>
    </location>
</feature>
<gene>
    <name evidence="2" type="ORF">HMPREF1143_1116</name>
</gene>
<keyword evidence="3" id="KW-1185">Reference proteome</keyword>
<organism evidence="2 3">
    <name type="scientific">Peptoanaerobacter stomatis</name>
    <dbReference type="NCBI Taxonomy" id="796937"/>
    <lineage>
        <taxon>Bacteria</taxon>
        <taxon>Bacillati</taxon>
        <taxon>Bacillota</taxon>
        <taxon>Clostridia</taxon>
        <taxon>Peptostreptococcales</taxon>
        <taxon>Filifactoraceae</taxon>
        <taxon>Peptoanaerobacter</taxon>
    </lineage>
</organism>
<protein>
    <submittedName>
        <fullName evidence="2">Uncharacterized protein</fullName>
    </submittedName>
</protein>
<dbReference type="Proteomes" id="UP000005244">
    <property type="component" value="Unassembled WGS sequence"/>
</dbReference>
<dbReference type="PATRIC" id="fig|796941.3.peg.607"/>
<evidence type="ECO:0000256" key="1">
    <source>
        <dbReference type="SAM" id="Phobius"/>
    </source>
</evidence>
<comment type="caution">
    <text evidence="2">The sequence shown here is derived from an EMBL/GenBank/DDBJ whole genome shotgun (WGS) entry which is preliminary data.</text>
</comment>
<keyword evidence="1" id="KW-1133">Transmembrane helix</keyword>
<feature type="transmembrane region" description="Helical" evidence="1">
    <location>
        <begin position="374"/>
        <end position="392"/>
    </location>
</feature>
<evidence type="ECO:0000313" key="3">
    <source>
        <dbReference type="Proteomes" id="UP000005244"/>
    </source>
</evidence>
<evidence type="ECO:0000313" key="2">
    <source>
        <dbReference type="EMBL" id="EJU23833.1"/>
    </source>
</evidence>
<accession>J6HN83</accession>
<dbReference type="EMBL" id="ALNK01000013">
    <property type="protein sequence ID" value="EJU23833.1"/>
    <property type="molecule type" value="Genomic_DNA"/>
</dbReference>
<sequence>MEIKDKNERVYSYHTFLLPFEILKSDHETLCSKEEIENVLNQEYWKRLSGDHLSAFDSVIPTNGIKKDDRKKNNNNLTESVARLVEYNQEQYFHSNVKKAIHDDGRSGIVSEYVFQFDEKNTKRVILKKFCENIKENINTNDESTNENKNTDDNNEYVLKASNVRLKLFNTGIGILILELCNDLYRSFKSVKDINELGRHISLPYIALESKNIASAQILIWDFLHSDEKEYNLGEKNEYFLNEKSPKEKTYMVDFLKNIILNKKYRSNYNFKPSLDDRMFTCCLIQDDGLAREYSRDYIAQKDDDAQFEKLSKYLYEYIYIDKDDSCTAATFSFRKNILNNSLYHRWTEIGTIYGASHTSFVAITGEGEFLDTIITWPFLTQYVEIAILVLVQRASILRFQKQIQSNMDNKKIQKLQSEYIDYRNQLHFFEVSSQEQGIELYELIRKQLYIKKEMEALEKNLEILYEKNNVDYGNKFNLFGLFIGCIAILSILLDLMNFILGRDFNIKFCEQFKLIKCELLMIFLITFLIFYCFWKSVKCKK</sequence>
<name>J6HN83_9FIRM</name>
<keyword evidence="1" id="KW-0812">Transmembrane</keyword>
<dbReference type="AlphaFoldDB" id="J6HN83"/>
<reference evidence="2 3" key="1">
    <citation type="submission" date="2012-07" db="EMBL/GenBank/DDBJ databases">
        <authorList>
            <person name="Durkin A.S."/>
            <person name="McCorrison J."/>
            <person name="Torralba M."/>
            <person name="Gillis M."/>
            <person name="Methe B."/>
            <person name="Sutton G."/>
            <person name="Nelson K.E."/>
        </authorList>
    </citation>
    <scope>NUCLEOTIDE SEQUENCE [LARGE SCALE GENOMIC DNA]</scope>
    <source>
        <strain evidence="2 3">OBRC8</strain>
    </source>
</reference>
<feature type="transmembrane region" description="Helical" evidence="1">
    <location>
        <begin position="513"/>
        <end position="535"/>
    </location>
</feature>
<keyword evidence="1" id="KW-0472">Membrane</keyword>